<proteinExistence type="predicted"/>
<name>A0A0J7AUM6_COCIT</name>
<evidence type="ECO:0000313" key="2">
    <source>
        <dbReference type="EMBL" id="KMP01007.1"/>
    </source>
</evidence>
<dbReference type="STRING" id="404692.A0A0J7AUM6"/>
<protein>
    <submittedName>
        <fullName evidence="2">Uncharacterized protein</fullName>
    </submittedName>
</protein>
<dbReference type="Proteomes" id="UP000054565">
    <property type="component" value="Unassembled WGS sequence"/>
</dbReference>
<organism evidence="2 3">
    <name type="scientific">Coccidioides immitis RMSCC 2394</name>
    <dbReference type="NCBI Taxonomy" id="404692"/>
    <lineage>
        <taxon>Eukaryota</taxon>
        <taxon>Fungi</taxon>
        <taxon>Dikarya</taxon>
        <taxon>Ascomycota</taxon>
        <taxon>Pezizomycotina</taxon>
        <taxon>Eurotiomycetes</taxon>
        <taxon>Eurotiomycetidae</taxon>
        <taxon>Onygenales</taxon>
        <taxon>Onygenaceae</taxon>
        <taxon>Coccidioides</taxon>
    </lineage>
</organism>
<feature type="region of interest" description="Disordered" evidence="1">
    <location>
        <begin position="1"/>
        <end position="64"/>
    </location>
</feature>
<dbReference type="AlphaFoldDB" id="A0A0J7AUM6"/>
<evidence type="ECO:0000256" key="1">
    <source>
        <dbReference type="SAM" id="MobiDB-lite"/>
    </source>
</evidence>
<gene>
    <name evidence="2" type="ORF">CIRG_01147</name>
</gene>
<reference evidence="3" key="1">
    <citation type="journal article" date="2010" name="Genome Res.">
        <title>Population genomic sequencing of Coccidioides fungi reveals recent hybridization and transposon control.</title>
        <authorList>
            <person name="Neafsey D.E."/>
            <person name="Barker B.M."/>
            <person name="Sharpton T.J."/>
            <person name="Stajich J.E."/>
            <person name="Park D.J."/>
            <person name="Whiston E."/>
            <person name="Hung C.-Y."/>
            <person name="McMahan C."/>
            <person name="White J."/>
            <person name="Sykes S."/>
            <person name="Heiman D."/>
            <person name="Young S."/>
            <person name="Zeng Q."/>
            <person name="Abouelleil A."/>
            <person name="Aftuck L."/>
            <person name="Bessette D."/>
            <person name="Brown A."/>
            <person name="FitzGerald M."/>
            <person name="Lui A."/>
            <person name="Macdonald J.P."/>
            <person name="Priest M."/>
            <person name="Orbach M.J."/>
            <person name="Galgiani J.N."/>
            <person name="Kirkland T.N."/>
            <person name="Cole G.T."/>
            <person name="Birren B.W."/>
            <person name="Henn M.R."/>
            <person name="Taylor J.W."/>
            <person name="Rounsley S.D."/>
        </authorList>
    </citation>
    <scope>NUCLEOTIDE SEQUENCE [LARGE SCALE GENOMIC DNA]</scope>
    <source>
        <strain evidence="3">RMSCC 2394</strain>
    </source>
</reference>
<accession>A0A0J7AUM6</accession>
<dbReference type="EMBL" id="DS028093">
    <property type="protein sequence ID" value="KMP01007.1"/>
    <property type="molecule type" value="Genomic_DNA"/>
</dbReference>
<sequence length="100" mass="11154">MLHLYETPAHQNDPVTRTREGRRRLAESWREETDYGLTEPVKRPPAGRPPTGLVGNDTDNTEELMRQAGGDPKLAAMLSTRPLEEIYAQEQSRGEGNAPA</sequence>
<dbReference type="OrthoDB" id="4408837at2759"/>
<feature type="compositionally biased region" description="Basic and acidic residues" evidence="1">
    <location>
        <begin position="16"/>
        <end position="33"/>
    </location>
</feature>
<evidence type="ECO:0000313" key="3">
    <source>
        <dbReference type="Proteomes" id="UP000054565"/>
    </source>
</evidence>